<dbReference type="PANTHER" id="PTHR43707">
    <property type="entry name" value="HISTIDYL-TRNA SYNTHETASE"/>
    <property type="match status" value="1"/>
</dbReference>
<dbReference type="InterPro" id="IPR006195">
    <property type="entry name" value="aa-tRNA-synth_II"/>
</dbReference>
<evidence type="ECO:0000256" key="4">
    <source>
        <dbReference type="PIRSR" id="PIRSR001549-1"/>
    </source>
</evidence>
<feature type="binding site" evidence="4">
    <location>
        <position position="139"/>
    </location>
    <ligand>
        <name>L-histidine</name>
        <dbReference type="ChEBI" id="CHEBI:57595"/>
    </ligand>
</feature>
<feature type="binding site" evidence="4">
    <location>
        <position position="119"/>
    </location>
    <ligand>
        <name>L-histidine</name>
        <dbReference type="ChEBI" id="CHEBI:57595"/>
    </ligand>
</feature>
<organism evidence="6 7">
    <name type="scientific">Hyphomicrobium denitrificans 1NES1</name>
    <dbReference type="NCBI Taxonomy" id="670307"/>
    <lineage>
        <taxon>Bacteria</taxon>
        <taxon>Pseudomonadati</taxon>
        <taxon>Pseudomonadota</taxon>
        <taxon>Alphaproteobacteria</taxon>
        <taxon>Hyphomicrobiales</taxon>
        <taxon>Hyphomicrobiaceae</taxon>
        <taxon>Hyphomicrobium</taxon>
    </lineage>
</organism>
<reference evidence="6 7" key="1">
    <citation type="journal article" date="2013" name="Genome Announc.">
        <title>Genome sequences for three denitrifying bacterial strains isolated from a uranium- and nitrate-contaminated subsurface environment.</title>
        <authorList>
            <person name="Venkatramanan R."/>
            <person name="Prakash O."/>
            <person name="Woyke T."/>
            <person name="Chain P."/>
            <person name="Goodwin L.A."/>
            <person name="Watson D."/>
            <person name="Brooks S."/>
            <person name="Kostka J.E."/>
            <person name="Green S.J."/>
        </authorList>
    </citation>
    <scope>NUCLEOTIDE SEQUENCE [LARGE SCALE GENOMIC DNA]</scope>
    <source>
        <strain evidence="6 7">1NES1</strain>
    </source>
</reference>
<feature type="domain" description="Aminoacyl-transfer RNA synthetases class-II family profile" evidence="5">
    <location>
        <begin position="36"/>
        <end position="406"/>
    </location>
</feature>
<keyword evidence="6" id="KW-0328">Glycosyltransferase</keyword>
<dbReference type="GO" id="GO:0016757">
    <property type="term" value="F:glycosyltransferase activity"/>
    <property type="evidence" value="ECO:0007669"/>
    <property type="project" value="UniProtKB-KW"/>
</dbReference>
<dbReference type="GO" id="GO:0005737">
    <property type="term" value="C:cytoplasm"/>
    <property type="evidence" value="ECO:0007669"/>
    <property type="project" value="InterPro"/>
</dbReference>
<dbReference type="GO" id="GO:0006427">
    <property type="term" value="P:histidyl-tRNA aminoacylation"/>
    <property type="evidence" value="ECO:0007669"/>
    <property type="project" value="TreeGrafter"/>
</dbReference>
<dbReference type="InterPro" id="IPR041715">
    <property type="entry name" value="HisRS-like_core"/>
</dbReference>
<dbReference type="PANTHER" id="PTHR43707:SF1">
    <property type="entry name" value="HISTIDINE--TRNA LIGASE, MITOCHONDRIAL-RELATED"/>
    <property type="match status" value="1"/>
</dbReference>
<keyword evidence="3" id="KW-0028">Amino-acid biosynthesis</keyword>
<proteinExistence type="predicted"/>
<dbReference type="EMBL" id="CP005587">
    <property type="protein sequence ID" value="AGK58963.1"/>
    <property type="molecule type" value="Genomic_DNA"/>
</dbReference>
<name>N0B7G2_9HYPH</name>
<keyword evidence="3" id="KW-0368">Histidine biosynthesis</keyword>
<evidence type="ECO:0000256" key="3">
    <source>
        <dbReference type="ARBA" id="ARBA00023102"/>
    </source>
</evidence>
<evidence type="ECO:0000313" key="7">
    <source>
        <dbReference type="Proteomes" id="UP000005952"/>
    </source>
</evidence>
<dbReference type="GO" id="GO:0004821">
    <property type="term" value="F:histidine-tRNA ligase activity"/>
    <property type="evidence" value="ECO:0007669"/>
    <property type="project" value="TreeGrafter"/>
</dbReference>
<dbReference type="PIRSF" id="PIRSF001549">
    <property type="entry name" value="His-tRNA_synth"/>
    <property type="match status" value="1"/>
</dbReference>
<dbReference type="InterPro" id="IPR004516">
    <property type="entry name" value="HisRS/HisZ"/>
</dbReference>
<sequence length="414" mass="44367">MFSVRHRLLLQISAEGARVMAAETTRDFEALEAQAQTLMSVFTKAGYDAVAPAVIQPADVFLDVIGESLRARTYVFTDPDGAELCLRPDLTVPTCRLHLARHADPTTPARYCYRGAAFRFQPQGADASHPREFRQAGIERFGDTEREAAEADVIAIVIRAMKKVGLKDWSLRLGDLGLFSSILDVAGISPRWKKRLDDAFLKPLAFREALKAFATGGGVTRVSMPEALLSSLDSADPAASEATVAAYLEEKSIELIGTRPLSDITEHLIGIRESREEKPLDTTAADLIGRYVGISGPARTAGAKIAELVNGAPAGSSEALEMYDRRLALLANAGIDLDRVTFSAEFGRTLAYYSGLVFEVRAKTLGPQSPVATGGRYDGLMRAAGADVDVSAVGAAIHTERLLAAIQGASSWAG</sequence>
<feature type="binding site" evidence="4">
    <location>
        <begin position="352"/>
        <end position="353"/>
    </location>
    <ligand>
        <name>L-histidine</name>
        <dbReference type="ChEBI" id="CHEBI:57595"/>
    </ligand>
</feature>
<keyword evidence="6" id="KW-0808">Transferase</keyword>
<feature type="binding site" evidence="4">
    <location>
        <position position="135"/>
    </location>
    <ligand>
        <name>L-histidine</name>
        <dbReference type="ChEBI" id="CHEBI:57595"/>
    </ligand>
</feature>
<dbReference type="SUPFAM" id="SSF55681">
    <property type="entry name" value="Class II aaRS and biotin synthetases"/>
    <property type="match status" value="1"/>
</dbReference>
<evidence type="ECO:0000313" key="6">
    <source>
        <dbReference type="EMBL" id="AGK58963.1"/>
    </source>
</evidence>
<evidence type="ECO:0000259" key="5">
    <source>
        <dbReference type="PROSITE" id="PS50862"/>
    </source>
</evidence>
<protein>
    <recommendedName>
        <fullName evidence="2">Histidine--tRNA ligase</fullName>
    </recommendedName>
</protein>
<dbReference type="Proteomes" id="UP000005952">
    <property type="component" value="Chromosome"/>
</dbReference>
<dbReference type="Gene3D" id="3.30.930.10">
    <property type="entry name" value="Bira Bifunctional Protein, Domain 2"/>
    <property type="match status" value="1"/>
</dbReference>
<dbReference type="InterPro" id="IPR045864">
    <property type="entry name" value="aa-tRNA-synth_II/BPL/LPL"/>
</dbReference>
<dbReference type="Pfam" id="PF13393">
    <property type="entry name" value="tRNA-synt_His"/>
    <property type="match status" value="2"/>
</dbReference>
<dbReference type="GO" id="GO:0000105">
    <property type="term" value="P:L-histidine biosynthetic process"/>
    <property type="evidence" value="ECO:0007669"/>
    <property type="project" value="UniProtKB-KW"/>
</dbReference>
<evidence type="ECO:0000256" key="1">
    <source>
        <dbReference type="ARBA" id="ARBA00011738"/>
    </source>
</evidence>
<comment type="subunit">
    <text evidence="1">Homodimer.</text>
</comment>
<gene>
    <name evidence="6" type="primary">hisZ</name>
    <name evidence="6" type="ORF">HYPDE_36458</name>
</gene>
<dbReference type="PROSITE" id="PS50862">
    <property type="entry name" value="AA_TRNA_LIGASE_II"/>
    <property type="match status" value="1"/>
</dbReference>
<dbReference type="STRING" id="670307.HYPDE_36458"/>
<evidence type="ECO:0000256" key="2">
    <source>
        <dbReference type="ARBA" id="ARBA00017399"/>
    </source>
</evidence>
<dbReference type="AlphaFoldDB" id="N0B7G2"/>
<feature type="binding site" evidence="4">
    <location>
        <position position="348"/>
    </location>
    <ligand>
        <name>L-histidine</name>
        <dbReference type="ChEBI" id="CHEBI:57595"/>
    </ligand>
</feature>
<dbReference type="KEGG" id="hdt:HYPDE_36458"/>
<accession>N0B7G2</accession>
<keyword evidence="7" id="KW-1185">Reference proteome</keyword>
<dbReference type="HOGENOM" id="CLU_025113_6_0_5"/>
<feature type="binding site" evidence="4">
    <location>
        <begin position="89"/>
        <end position="91"/>
    </location>
    <ligand>
        <name>L-histidine</name>
        <dbReference type="ChEBI" id="CHEBI:57595"/>
    </ligand>
</feature>
<dbReference type="eggNOG" id="COG3705">
    <property type="taxonomic scope" value="Bacteria"/>
</dbReference>